<keyword evidence="1" id="KW-0723">Serine/threonine-protein kinase</keyword>
<comment type="caution">
    <text evidence="9">The sequence shown here is derived from an EMBL/GenBank/DDBJ whole genome shotgun (WGS) entry which is preliminary data.</text>
</comment>
<keyword evidence="7" id="KW-0175">Coiled coil</keyword>
<dbReference type="PANTHER" id="PTHR22974">
    <property type="entry name" value="MIXED LINEAGE PROTEIN KINASE"/>
    <property type="match status" value="1"/>
</dbReference>
<sequence>MNSKLTNTKSVDSMGSVDRKNLLLLRLKGNDLGTDSNSISQVLKDPSSSIGINDHKIFSESAPDLNTSSMHKFSPTDDSIRRGNNYEVKIREEVEKEIKEEYQDKLERIKKFNLDLVREYSFVHQEIKMIGINRKQERLGTITTYISGKAKWSGGVEVMRTENDIDDLTRKLEVIKKPGHSKFDMIAQKRNTIQNALKEKKGKQKQLEEERQDFAIELRHCNDAFQSSFKINQLVGEGKYSLVEFIGIGGFSEVWRGYDIEKCRSVAIKIQPMNPQWSEQIKDNFVKHLAREIQILSSTQHKNVVGFYDKFYIGNNTIAIVMEYCNGGDLAMMLRRRGRISEKEAIYILAQVINGLLSLRLQENYVIHYDLKPANILFAEDEIVKITDFGISKIVEGDASSIELTSQGQGSFIYAAPETFQRGKSVYITRSVDTWSLGIIFYEMLYGSPHPFNEDGKINFISNIKVSEEGKNFIIKCLEKEPTKRPELSVLADDGYIHSILTELNS</sequence>
<evidence type="ECO:0000259" key="8">
    <source>
        <dbReference type="PROSITE" id="PS50011"/>
    </source>
</evidence>
<accession>A0ABR2KE03</accession>
<dbReference type="PROSITE" id="PS00107">
    <property type="entry name" value="PROTEIN_KINASE_ATP"/>
    <property type="match status" value="1"/>
</dbReference>
<gene>
    <name evidence="9" type="ORF">M9Y10_033866</name>
</gene>
<evidence type="ECO:0000256" key="2">
    <source>
        <dbReference type="ARBA" id="ARBA00022679"/>
    </source>
</evidence>
<keyword evidence="4" id="KW-0418">Kinase</keyword>
<dbReference type="InterPro" id="IPR011009">
    <property type="entry name" value="Kinase-like_dom_sf"/>
</dbReference>
<reference evidence="9 10" key="1">
    <citation type="submission" date="2024-04" db="EMBL/GenBank/DDBJ databases">
        <title>Tritrichomonas musculus Genome.</title>
        <authorList>
            <person name="Alves-Ferreira E."/>
            <person name="Grigg M."/>
            <person name="Lorenzi H."/>
            <person name="Galac M."/>
        </authorList>
    </citation>
    <scope>NUCLEOTIDE SEQUENCE [LARGE SCALE GENOMIC DNA]</scope>
    <source>
        <strain evidence="9 10">EAF2021</strain>
    </source>
</reference>
<evidence type="ECO:0000313" key="10">
    <source>
        <dbReference type="Proteomes" id="UP001470230"/>
    </source>
</evidence>
<evidence type="ECO:0000256" key="5">
    <source>
        <dbReference type="ARBA" id="ARBA00022840"/>
    </source>
</evidence>
<feature type="binding site" evidence="6">
    <location>
        <position position="269"/>
    </location>
    <ligand>
        <name>ATP</name>
        <dbReference type="ChEBI" id="CHEBI:30616"/>
    </ligand>
</feature>
<feature type="domain" description="Protein kinase" evidence="8">
    <location>
        <begin position="240"/>
        <end position="501"/>
    </location>
</feature>
<evidence type="ECO:0000256" key="7">
    <source>
        <dbReference type="SAM" id="Coils"/>
    </source>
</evidence>
<keyword evidence="10" id="KW-1185">Reference proteome</keyword>
<dbReference type="Gene3D" id="1.10.510.10">
    <property type="entry name" value="Transferase(Phosphotransferase) domain 1"/>
    <property type="match status" value="1"/>
</dbReference>
<name>A0ABR2KE03_9EUKA</name>
<keyword evidence="2" id="KW-0808">Transferase</keyword>
<evidence type="ECO:0000256" key="4">
    <source>
        <dbReference type="ARBA" id="ARBA00022777"/>
    </source>
</evidence>
<dbReference type="SUPFAM" id="SSF56112">
    <property type="entry name" value="Protein kinase-like (PK-like)"/>
    <property type="match status" value="1"/>
</dbReference>
<dbReference type="InterPro" id="IPR008271">
    <property type="entry name" value="Ser/Thr_kinase_AS"/>
</dbReference>
<dbReference type="PROSITE" id="PS50011">
    <property type="entry name" value="PROTEIN_KINASE_DOM"/>
    <property type="match status" value="1"/>
</dbReference>
<dbReference type="PANTHER" id="PTHR22974:SF23">
    <property type="entry name" value="TOUSLED-LIKE KINASE, ISOFORM G"/>
    <property type="match status" value="1"/>
</dbReference>
<dbReference type="InterPro" id="IPR000719">
    <property type="entry name" value="Prot_kinase_dom"/>
</dbReference>
<keyword evidence="5 6" id="KW-0067">ATP-binding</keyword>
<dbReference type="SMART" id="SM00220">
    <property type="entry name" value="S_TKc"/>
    <property type="match status" value="1"/>
</dbReference>
<evidence type="ECO:0000256" key="3">
    <source>
        <dbReference type="ARBA" id="ARBA00022741"/>
    </source>
</evidence>
<evidence type="ECO:0000256" key="6">
    <source>
        <dbReference type="PROSITE-ProRule" id="PRU10141"/>
    </source>
</evidence>
<protein>
    <submittedName>
        <fullName evidence="9">Serine/threonine-protein kinase tousled-like 2</fullName>
    </submittedName>
</protein>
<keyword evidence="3 6" id="KW-0547">Nucleotide-binding</keyword>
<proteinExistence type="predicted"/>
<evidence type="ECO:0000256" key="1">
    <source>
        <dbReference type="ARBA" id="ARBA00022527"/>
    </source>
</evidence>
<organism evidence="9 10">
    <name type="scientific">Tritrichomonas musculus</name>
    <dbReference type="NCBI Taxonomy" id="1915356"/>
    <lineage>
        <taxon>Eukaryota</taxon>
        <taxon>Metamonada</taxon>
        <taxon>Parabasalia</taxon>
        <taxon>Tritrichomonadida</taxon>
        <taxon>Tritrichomonadidae</taxon>
        <taxon>Tritrichomonas</taxon>
    </lineage>
</organism>
<dbReference type="PROSITE" id="PS00108">
    <property type="entry name" value="PROTEIN_KINASE_ST"/>
    <property type="match status" value="1"/>
</dbReference>
<dbReference type="EMBL" id="JAPFFF010000005">
    <property type="protein sequence ID" value="KAK8889122.1"/>
    <property type="molecule type" value="Genomic_DNA"/>
</dbReference>
<dbReference type="Pfam" id="PF00069">
    <property type="entry name" value="Pkinase"/>
    <property type="match status" value="1"/>
</dbReference>
<dbReference type="InterPro" id="IPR017441">
    <property type="entry name" value="Protein_kinase_ATP_BS"/>
</dbReference>
<feature type="coiled-coil region" evidence="7">
    <location>
        <begin position="186"/>
        <end position="217"/>
    </location>
</feature>
<evidence type="ECO:0000313" key="9">
    <source>
        <dbReference type="EMBL" id="KAK8889122.1"/>
    </source>
</evidence>
<dbReference type="Proteomes" id="UP001470230">
    <property type="component" value="Unassembled WGS sequence"/>
</dbReference>